<evidence type="ECO:0008006" key="5">
    <source>
        <dbReference type="Google" id="ProtNLM"/>
    </source>
</evidence>
<keyword evidence="2" id="KW-0812">Transmembrane</keyword>
<dbReference type="PANTHER" id="PTHR32309">
    <property type="entry name" value="TYROSINE-PROTEIN KINASE"/>
    <property type="match status" value="1"/>
</dbReference>
<organism evidence="3 4">
    <name type="scientific">Sphingomonas melonis</name>
    <dbReference type="NCBI Taxonomy" id="152682"/>
    <lineage>
        <taxon>Bacteria</taxon>
        <taxon>Pseudomonadati</taxon>
        <taxon>Pseudomonadota</taxon>
        <taxon>Alphaproteobacteria</taxon>
        <taxon>Sphingomonadales</taxon>
        <taxon>Sphingomonadaceae</taxon>
        <taxon>Sphingomonas</taxon>
    </lineage>
</organism>
<feature type="transmembrane region" description="Helical" evidence="2">
    <location>
        <begin position="435"/>
        <end position="456"/>
    </location>
</feature>
<keyword evidence="1" id="KW-0175">Coiled coil</keyword>
<feature type="transmembrane region" description="Helical" evidence="2">
    <location>
        <begin position="35"/>
        <end position="54"/>
    </location>
</feature>
<sequence>MLDFTSSSEQQETETRHGQFALRDLLNGIFYYRRLALIVAGSIIGLGILVALLLPPTYSAEARLLPLSAGIYDMQDAGRAPLPGQVLDPGAVANVELQMLDSLELHRDVVRAQLGPAASPAEINAALEKFQSHLHVTKANEANVIQLTYTARDPQQAADALRQLIRRYFESRATVLTSGRVAFLEQQRNAIKRQLDEASARITAYQQQNGIVDIAAQVAGAVAQDDLLRKSKLESDAELADGRRSLSSLSSQAKSVPADIRLYNDNTEAARALGEMQAQLLGLQAKRADLASRFMATSPQVTQLDKQIAALQATITQQKSSLVMTQRTGRNQYFDSTKDKLIQSRATVAGAEARGAELAGQLGQSRARLAQLNAISDRLTTMKLDRDVLADSFKSLSSQVEQARVQLNQTTEAGSPNVRVIEAPTPPTRRTNPPLLLIAGSIFAGILIAGAAVFIAGSLRETFLTPVEVERALGLPVLAAPVAEQGEGVARDYSRLIAAVDAHHQGSGRAVLLVAPSSRMSLQTAALGLGRAMARRAGARVLLVRFASDAPVPETAASLELEPFEDMMTTIIGTAACSLQRRDVRLLAELRERFDYIVVTAPPMAVGYEGIELSQAVDVVVPVVEAEATRRPVARTLVTQLRDAGAVLIGAILLGRRWHIPQRLYRLLIERRA</sequence>
<feature type="coiled-coil region" evidence="1">
    <location>
        <begin position="181"/>
        <end position="208"/>
    </location>
</feature>
<evidence type="ECO:0000313" key="4">
    <source>
        <dbReference type="Proteomes" id="UP000033203"/>
    </source>
</evidence>
<proteinExistence type="predicted"/>
<dbReference type="PATRIC" id="fig|1549858.7.peg.783"/>
<dbReference type="PANTHER" id="PTHR32309:SF13">
    <property type="entry name" value="FERRIC ENTEROBACTIN TRANSPORT PROTEIN FEPE"/>
    <property type="match status" value="1"/>
</dbReference>
<gene>
    <name evidence="3" type="ORF">SR41_03390</name>
</gene>
<dbReference type="InterPro" id="IPR027417">
    <property type="entry name" value="P-loop_NTPase"/>
</dbReference>
<dbReference type="GO" id="GO:0005886">
    <property type="term" value="C:plasma membrane"/>
    <property type="evidence" value="ECO:0007669"/>
    <property type="project" value="TreeGrafter"/>
</dbReference>
<evidence type="ECO:0000256" key="2">
    <source>
        <dbReference type="SAM" id="Phobius"/>
    </source>
</evidence>
<reference evidence="3 4" key="1">
    <citation type="submission" date="2015-01" db="EMBL/GenBank/DDBJ databases">
        <title>Genome of Sphingomonas taxi strain 30a.</title>
        <authorList>
            <person name="Eevers N."/>
            <person name="Van Hamme J."/>
            <person name="Bottos E."/>
            <person name="Weyens N."/>
            <person name="Vangronsveld J."/>
        </authorList>
    </citation>
    <scope>NUCLEOTIDE SEQUENCE [LARGE SCALE GENOMIC DNA]</scope>
    <source>
        <strain evidence="3 4">30a</strain>
    </source>
</reference>
<dbReference type="InterPro" id="IPR050445">
    <property type="entry name" value="Bact_polysacc_biosynth/exp"/>
</dbReference>
<comment type="caution">
    <text evidence="3">The sequence shown here is derived from an EMBL/GenBank/DDBJ whole genome shotgun (WGS) entry which is preliminary data.</text>
</comment>
<evidence type="ECO:0000313" key="3">
    <source>
        <dbReference type="EMBL" id="KIU29583.1"/>
    </source>
</evidence>
<dbReference type="SUPFAM" id="SSF52540">
    <property type="entry name" value="P-loop containing nucleoside triphosphate hydrolases"/>
    <property type="match status" value="1"/>
</dbReference>
<protein>
    <recommendedName>
        <fullName evidence="5">Polysaccharide chain length determinant N-terminal domain-containing protein</fullName>
    </recommendedName>
</protein>
<accession>A0A0D1K7P4</accession>
<dbReference type="AlphaFoldDB" id="A0A0D1K7P4"/>
<keyword evidence="2" id="KW-1133">Transmembrane helix</keyword>
<dbReference type="EMBL" id="JXTP01000016">
    <property type="protein sequence ID" value="KIU29583.1"/>
    <property type="molecule type" value="Genomic_DNA"/>
</dbReference>
<evidence type="ECO:0000256" key="1">
    <source>
        <dbReference type="SAM" id="Coils"/>
    </source>
</evidence>
<dbReference type="Gene3D" id="3.40.50.300">
    <property type="entry name" value="P-loop containing nucleotide triphosphate hydrolases"/>
    <property type="match status" value="1"/>
</dbReference>
<keyword evidence="2" id="KW-0472">Membrane</keyword>
<dbReference type="GO" id="GO:0004713">
    <property type="term" value="F:protein tyrosine kinase activity"/>
    <property type="evidence" value="ECO:0007669"/>
    <property type="project" value="TreeGrafter"/>
</dbReference>
<name>A0A0D1K7P4_9SPHN</name>
<dbReference type="Proteomes" id="UP000033203">
    <property type="component" value="Unassembled WGS sequence"/>
</dbReference>